<keyword evidence="3 8" id="KW-0812">Transmembrane</keyword>
<feature type="transmembrane region" description="Helical" evidence="8">
    <location>
        <begin position="291"/>
        <end position="309"/>
    </location>
</feature>
<keyword evidence="5 8" id="KW-1133">Transmembrane helix</keyword>
<feature type="compositionally biased region" description="Polar residues" evidence="7">
    <location>
        <begin position="794"/>
        <end position="819"/>
    </location>
</feature>
<dbReference type="PANTHER" id="PTHR47797">
    <property type="entry name" value="DEHYDROGENASE, PUTATIVE (AFU_ORTHOLOGUE AFUA_8G05805)-RELATED"/>
    <property type="match status" value="1"/>
</dbReference>
<evidence type="ECO:0000256" key="8">
    <source>
        <dbReference type="SAM" id="Phobius"/>
    </source>
</evidence>
<dbReference type="Gene3D" id="2.60.40.1210">
    <property type="entry name" value="Cellobiose dehydrogenase, cytochrome domain"/>
    <property type="match status" value="1"/>
</dbReference>
<dbReference type="OrthoDB" id="19261at2759"/>
<dbReference type="SMART" id="SM00664">
    <property type="entry name" value="DoH"/>
    <property type="match status" value="1"/>
</dbReference>
<dbReference type="Pfam" id="PF03188">
    <property type="entry name" value="Cytochrom_B561"/>
    <property type="match status" value="1"/>
</dbReference>
<dbReference type="InterPro" id="IPR015920">
    <property type="entry name" value="Cellobiose_DH-like_cyt"/>
</dbReference>
<evidence type="ECO:0000313" key="12">
    <source>
        <dbReference type="Proteomes" id="UP000664521"/>
    </source>
</evidence>
<evidence type="ECO:0000256" key="1">
    <source>
        <dbReference type="ARBA" id="ARBA00004370"/>
    </source>
</evidence>
<sequence length="866" mass="93862">MRSTSTFLGTLATVLLCFTITRAQNQQAAVFISKLGQRDAIYNLTFAVNSHDAEPDDLWLYLSGPTSSQWIGVGFGQQMKGALMFIVYPDRNGKNVTLSSRISAGHSEPSYTKDIHYELRNDSGIFDGTMVARWICHNCASWDGGSVDFNSKNSSFIYAVGPDDADLNSNEMDAGLRRHRSYGKFTMNLLAAQGDPANFPADLSKNDNATASGGITDDHDYGSSAHAFIMACVFVIIFPFGAAYLRLQSSVKWHWVAQAIGIVGALIGTGVALNISQMYNRSKHYNSSHQVIGLCALALLLAQAALGSVHHWVLFKKTPHPSVLSRIHRILGPLVIFVGIVNGGIGFSFASAPHSRVIGYGLLILFVAFLIAAIFLWKIRRDQRKAPYQTTAAQNFQSACIPSDDQVLPSSEWRRKSQHTPSPAAKLRDVLATLSDLNLSLYDLLAEAKKVSEASTEGESQWQSLLGNLATDDRDRLQSYFRGQRQVVPIPLKADCNGDSSWEVKAKQILRDEVQAVGRSQIFGRWTKQAPTNFFAAHLPQAIGVIGERAPHLLEILRVITLPVRNAPLEAKQGSLVSCFSILCQAQQPQIRCNIPTQISLYLHMNGVDKSVLQTLNKLGLCVNYDVSMQTVKELSAISKLPGLFNGISPTPPLARTIVNGGPESLSAEQISSGAQVIGETASVRKYYDKGPGRDNASTYASPQDIGVFADQHLGVQGTITKLPDLNVGLEIPYYGKVTPPARVSIERNDESLSRIGLVGTGSEQISMIEKHGAPAFESAVVIDAASKTGYEASATSRGKNPSSCLSREGTTNMHPQISASTATTPLPPLPPALTNPALPHNASPQEILQYAMIMHNHSKLNKGSG</sequence>
<proteinExistence type="predicted"/>
<gene>
    <name evidence="11" type="ORF">HETSPECPRED_001332</name>
</gene>
<name>A0A8H3IA46_9LECA</name>
<keyword evidence="6 8" id="KW-0472">Membrane</keyword>
<organism evidence="11 12">
    <name type="scientific">Heterodermia speciosa</name>
    <dbReference type="NCBI Taxonomy" id="116794"/>
    <lineage>
        <taxon>Eukaryota</taxon>
        <taxon>Fungi</taxon>
        <taxon>Dikarya</taxon>
        <taxon>Ascomycota</taxon>
        <taxon>Pezizomycotina</taxon>
        <taxon>Lecanoromycetes</taxon>
        <taxon>OSLEUM clade</taxon>
        <taxon>Lecanoromycetidae</taxon>
        <taxon>Caliciales</taxon>
        <taxon>Physciaceae</taxon>
        <taxon>Heterodermia</taxon>
    </lineage>
</organism>
<reference evidence="11" key="1">
    <citation type="submission" date="2021-03" db="EMBL/GenBank/DDBJ databases">
        <authorList>
            <person name="Tagirdzhanova G."/>
        </authorList>
    </citation>
    <scope>NUCLEOTIDE SEQUENCE</scope>
</reference>
<dbReference type="PROSITE" id="PS50836">
    <property type="entry name" value="DOMON"/>
    <property type="match status" value="1"/>
</dbReference>
<evidence type="ECO:0000313" key="11">
    <source>
        <dbReference type="EMBL" id="CAF9913120.1"/>
    </source>
</evidence>
<keyword evidence="2" id="KW-0813">Transport</keyword>
<evidence type="ECO:0000256" key="9">
    <source>
        <dbReference type="SAM" id="SignalP"/>
    </source>
</evidence>
<dbReference type="Proteomes" id="UP000664521">
    <property type="component" value="Unassembled WGS sequence"/>
</dbReference>
<feature type="signal peptide" evidence="9">
    <location>
        <begin position="1"/>
        <end position="23"/>
    </location>
</feature>
<evidence type="ECO:0000256" key="3">
    <source>
        <dbReference type="ARBA" id="ARBA00022692"/>
    </source>
</evidence>
<feature type="chain" id="PRO_5034575670" description="DOMON domain-containing protein" evidence="9">
    <location>
        <begin position="24"/>
        <end position="866"/>
    </location>
</feature>
<dbReference type="InterPro" id="IPR006593">
    <property type="entry name" value="Cyt_b561/ferric_Rdtase_TM"/>
</dbReference>
<dbReference type="SUPFAM" id="SSF49344">
    <property type="entry name" value="CBD9-like"/>
    <property type="match status" value="1"/>
</dbReference>
<evidence type="ECO:0000259" key="10">
    <source>
        <dbReference type="PROSITE" id="PS50836"/>
    </source>
</evidence>
<feature type="region of interest" description="Disordered" evidence="7">
    <location>
        <begin position="791"/>
        <end position="839"/>
    </location>
</feature>
<dbReference type="EMBL" id="CAJPDS010000012">
    <property type="protein sequence ID" value="CAF9913120.1"/>
    <property type="molecule type" value="Genomic_DNA"/>
</dbReference>
<evidence type="ECO:0000256" key="4">
    <source>
        <dbReference type="ARBA" id="ARBA00022982"/>
    </source>
</evidence>
<keyword evidence="9" id="KW-0732">Signal</keyword>
<dbReference type="Gene3D" id="1.20.120.1770">
    <property type="match status" value="1"/>
</dbReference>
<evidence type="ECO:0000256" key="6">
    <source>
        <dbReference type="ARBA" id="ARBA00023136"/>
    </source>
</evidence>
<feature type="transmembrane region" description="Helical" evidence="8">
    <location>
        <begin position="357"/>
        <end position="377"/>
    </location>
</feature>
<feature type="transmembrane region" description="Helical" evidence="8">
    <location>
        <begin position="330"/>
        <end position="351"/>
    </location>
</feature>
<feature type="transmembrane region" description="Helical" evidence="8">
    <location>
        <begin position="227"/>
        <end position="247"/>
    </location>
</feature>
<keyword evidence="4" id="KW-0249">Electron transport</keyword>
<dbReference type="CDD" id="cd09630">
    <property type="entry name" value="CDH_like_cytochrome"/>
    <property type="match status" value="1"/>
</dbReference>
<dbReference type="CDD" id="cd08760">
    <property type="entry name" value="Cyt_b561_FRRS1_like"/>
    <property type="match status" value="1"/>
</dbReference>
<evidence type="ECO:0000256" key="7">
    <source>
        <dbReference type="SAM" id="MobiDB-lite"/>
    </source>
</evidence>
<feature type="transmembrane region" description="Helical" evidence="8">
    <location>
        <begin position="259"/>
        <end position="279"/>
    </location>
</feature>
<comment type="subcellular location">
    <subcellularLocation>
        <location evidence="1">Membrane</location>
    </subcellularLocation>
</comment>
<keyword evidence="12" id="KW-1185">Reference proteome</keyword>
<feature type="domain" description="DOMON" evidence="10">
    <location>
        <begin position="40"/>
        <end position="161"/>
    </location>
</feature>
<protein>
    <recommendedName>
        <fullName evidence="10">DOMON domain-containing protein</fullName>
    </recommendedName>
</protein>
<dbReference type="Pfam" id="PF16010">
    <property type="entry name" value="CDH-cyt"/>
    <property type="match status" value="1"/>
</dbReference>
<dbReference type="InterPro" id="IPR005018">
    <property type="entry name" value="DOMON_domain"/>
</dbReference>
<comment type="caution">
    <text evidence="11">The sequence shown here is derived from an EMBL/GenBank/DDBJ whole genome shotgun (WGS) entry which is preliminary data.</text>
</comment>
<dbReference type="PANTHER" id="PTHR47797:SF1">
    <property type="entry name" value="CYTOCHROME B561 DOMAIN-CONTAINING PROTEIN-RELATED"/>
    <property type="match status" value="1"/>
</dbReference>
<evidence type="ECO:0000256" key="5">
    <source>
        <dbReference type="ARBA" id="ARBA00022989"/>
    </source>
</evidence>
<dbReference type="AlphaFoldDB" id="A0A8H3IA46"/>
<evidence type="ECO:0000256" key="2">
    <source>
        <dbReference type="ARBA" id="ARBA00022448"/>
    </source>
</evidence>
<accession>A0A8H3IA46</accession>
<dbReference type="SMART" id="SM00665">
    <property type="entry name" value="B561"/>
    <property type="match status" value="1"/>
</dbReference>
<dbReference type="GO" id="GO:0016020">
    <property type="term" value="C:membrane"/>
    <property type="evidence" value="ECO:0007669"/>
    <property type="project" value="UniProtKB-SubCell"/>
</dbReference>